<feature type="region of interest" description="Disordered" evidence="2">
    <location>
        <begin position="1"/>
        <end position="51"/>
    </location>
</feature>
<dbReference type="PANTHER" id="PTHR22895">
    <property type="entry name" value="ARMADILLO REPEAT-CONTAINING PROTEIN 6"/>
    <property type="match status" value="1"/>
</dbReference>
<dbReference type="PANTHER" id="PTHR22895:SF0">
    <property type="entry name" value="ARMADILLO REPEAT-CONTAINING PROTEIN 6"/>
    <property type="match status" value="1"/>
</dbReference>
<evidence type="ECO:0000256" key="1">
    <source>
        <dbReference type="ARBA" id="ARBA00022737"/>
    </source>
</evidence>
<dbReference type="AlphaFoldDB" id="A0A8J9SGE6"/>
<dbReference type="SUPFAM" id="SSF48371">
    <property type="entry name" value="ARM repeat"/>
    <property type="match status" value="1"/>
</dbReference>
<dbReference type="EMBL" id="OU594948">
    <property type="protein sequence ID" value="CAG9293058.1"/>
    <property type="molecule type" value="Genomic_DNA"/>
</dbReference>
<proteinExistence type="predicted"/>
<organism evidence="4">
    <name type="scientific">Phaeodactylum tricornutum</name>
    <name type="common">Diatom</name>
    <dbReference type="NCBI Taxonomy" id="2850"/>
    <lineage>
        <taxon>Eukaryota</taxon>
        <taxon>Sar</taxon>
        <taxon>Stramenopiles</taxon>
        <taxon>Ochrophyta</taxon>
        <taxon>Bacillariophyta</taxon>
        <taxon>Bacillariophyceae</taxon>
        <taxon>Bacillariophycidae</taxon>
        <taxon>Naviculales</taxon>
        <taxon>Phaeodactylaceae</taxon>
        <taxon>Phaeodactylum</taxon>
    </lineage>
</organism>
<dbReference type="InterPro" id="IPR056597">
    <property type="entry name" value="ARM_LRRK2"/>
</dbReference>
<dbReference type="InterPro" id="IPR016024">
    <property type="entry name" value="ARM-type_fold"/>
</dbReference>
<dbReference type="Proteomes" id="UP000836788">
    <property type="component" value="Chromosome 7"/>
</dbReference>
<evidence type="ECO:0000256" key="2">
    <source>
        <dbReference type="SAM" id="MobiDB-lite"/>
    </source>
</evidence>
<dbReference type="Gene3D" id="1.25.10.10">
    <property type="entry name" value="Leucine-rich Repeat Variant"/>
    <property type="match status" value="1"/>
</dbReference>
<feature type="domain" description="LRRK2 ARM repeat" evidence="3">
    <location>
        <begin position="488"/>
        <end position="661"/>
    </location>
</feature>
<sequence>MGCKSSKAAPSERGSQGAAKRTSMDSRTKRSSRGISPKPSSPSSSPYLGTKSTASYDTTSVQNDKLYKLLVSAQQGKVDGAVLVQKVRKFITVNPAFAAYQNPNTKSTPLHMAVRLLDLTDLSSAAAAIVPNLVTAYTAAVATRDAAGNLPLHYALAPTSHFGGGPRTSLTPRTAVVQALWTVAPKFALAYWNRNDVVYESGDATGGCSPLYRVLQTLPDDFVAHAATTVEYVHVLCHLAAGTEHYNTASKAFVSLGNTSDADKPLALLYRRFTRQFDAAEKFFDGDNSRDEVVQHRRRYKTAAGNTWKIIECLLQPHAPASSSWQIVHRAVQVETPPDLLRYIVETNAEDLTTADETGNLPLHHAAMSKPHSLSGAASSGGFPAFYTKFIVDELLYKFPDAASIPNADGKYPLTLAVQAGKQWIGGGIKSLYEAYPEALTQVKLNEHKVLRQALSMDVGSSNPNSPTVDDREEKLDSIIRDEQHDAIMLVQQETVDVPEVVFSMWAHEEDAGVQMLGCVALHRMVRNVNDPADTLRIALSAVAAIVNAMKAHPNEVIVQEKACQVLQSLAVVDGHREVSFVASGAVASIVGAMQAHVSDPGVQEEACTALAAVIRVGGAERATIVASVSGLTAMLNALAAHPDVVGVQVAALNALVMLTSFPRANLPDVPRSQTEALLLAARDKFPHECHAHVETLRSRLS</sequence>
<reference evidence="4" key="1">
    <citation type="submission" date="2022-02" db="EMBL/GenBank/DDBJ databases">
        <authorList>
            <person name="Giguere J D."/>
        </authorList>
    </citation>
    <scope>NUCLEOTIDE SEQUENCE</scope>
    <source>
        <strain evidence="4">CCAP 1055/1</strain>
    </source>
</reference>
<protein>
    <recommendedName>
        <fullName evidence="3">LRRK2 ARM repeat domain-containing protein</fullName>
    </recommendedName>
</protein>
<evidence type="ECO:0000259" key="3">
    <source>
        <dbReference type="Pfam" id="PF23744"/>
    </source>
</evidence>
<keyword evidence="1" id="KW-0677">Repeat</keyword>
<gene>
    <name evidence="4" type="ORF">PTTT1_LOCUS50333</name>
</gene>
<dbReference type="Gene3D" id="1.25.40.20">
    <property type="entry name" value="Ankyrin repeat-containing domain"/>
    <property type="match status" value="1"/>
</dbReference>
<name>A0A8J9SGE6_PHATR</name>
<evidence type="ECO:0000313" key="4">
    <source>
        <dbReference type="EMBL" id="CAG9293058.1"/>
    </source>
</evidence>
<accession>A0A8J9SGE6</accession>
<dbReference type="InterPro" id="IPR036770">
    <property type="entry name" value="Ankyrin_rpt-contain_sf"/>
</dbReference>
<feature type="compositionally biased region" description="Low complexity" evidence="2">
    <location>
        <begin position="33"/>
        <end position="46"/>
    </location>
</feature>
<dbReference type="InterPro" id="IPR011989">
    <property type="entry name" value="ARM-like"/>
</dbReference>
<dbReference type="Pfam" id="PF23744">
    <property type="entry name" value="ARM_LRRK2"/>
    <property type="match status" value="1"/>
</dbReference>